<dbReference type="SUPFAM" id="SSF54637">
    <property type="entry name" value="Thioesterase/thiol ester dehydrase-isomerase"/>
    <property type="match status" value="2"/>
</dbReference>
<keyword evidence="12" id="KW-1185">Reference proteome</keyword>
<dbReference type="STRING" id="29421.B2M20_00430"/>
<keyword evidence="3" id="KW-0378">Hydrolase</keyword>
<dbReference type="InterPro" id="IPR029069">
    <property type="entry name" value="HotDog_dom_sf"/>
</dbReference>
<dbReference type="GO" id="GO:0006637">
    <property type="term" value="P:acyl-CoA metabolic process"/>
    <property type="evidence" value="ECO:0007669"/>
    <property type="project" value="InterPro"/>
</dbReference>
<dbReference type="GO" id="GO:0009062">
    <property type="term" value="P:fatty acid catabolic process"/>
    <property type="evidence" value="ECO:0007669"/>
    <property type="project" value="TreeGrafter"/>
</dbReference>
<dbReference type="InterPro" id="IPR003703">
    <property type="entry name" value="Acyl_CoA_thio"/>
</dbReference>
<gene>
    <name evidence="11" type="ORF">B2M20_00430</name>
</gene>
<reference evidence="11 12" key="1">
    <citation type="submission" date="2017-02" db="EMBL/GenBank/DDBJ databases">
        <title>Genome sequence of the nitrite-oxidizing bacterium Nitrobacter vulgaris strain Ab1.</title>
        <authorList>
            <person name="Mellbye B.L."/>
            <person name="Davis E.W."/>
            <person name="Spieck E."/>
            <person name="Chang J.H."/>
            <person name="Bottomley P.J."/>
            <person name="Sayavedra-Soto L.A."/>
        </authorList>
    </citation>
    <scope>NUCLEOTIDE SEQUENCE [LARGE SCALE GENOMIC DNA]</scope>
    <source>
        <strain evidence="11 12">Ab1</strain>
    </source>
</reference>
<dbReference type="InterPro" id="IPR042171">
    <property type="entry name" value="Acyl-CoA_hotdog"/>
</dbReference>
<comment type="catalytic activity">
    <reaction evidence="6">
        <text>a fatty acyl-CoA + H2O = a fatty acid + CoA + H(+)</text>
        <dbReference type="Rhea" id="RHEA:16781"/>
        <dbReference type="ChEBI" id="CHEBI:15377"/>
        <dbReference type="ChEBI" id="CHEBI:15378"/>
        <dbReference type="ChEBI" id="CHEBI:28868"/>
        <dbReference type="ChEBI" id="CHEBI:57287"/>
        <dbReference type="ChEBI" id="CHEBI:77636"/>
        <dbReference type="EC" id="3.1.2.20"/>
    </reaction>
    <physiologicalReaction direction="left-to-right" evidence="6">
        <dbReference type="Rhea" id="RHEA:16782"/>
    </physiologicalReaction>
</comment>
<evidence type="ECO:0000256" key="8">
    <source>
        <dbReference type="ARBA" id="ARBA00079653"/>
    </source>
</evidence>
<dbReference type="FunFam" id="2.40.160.210:FF:000001">
    <property type="entry name" value="Acyl-CoA thioesterase II"/>
    <property type="match status" value="1"/>
</dbReference>
<protein>
    <recommendedName>
        <fullName evidence="7">Acyl-CoA thioesterase 2</fullName>
        <ecNumber evidence="5">3.1.2.20</ecNumber>
    </recommendedName>
    <alternativeName>
        <fullName evidence="8">Thioesterase II</fullName>
    </alternativeName>
</protein>
<dbReference type="NCBIfam" id="TIGR00189">
    <property type="entry name" value="tesB"/>
    <property type="match status" value="1"/>
</dbReference>
<organism evidence="11 12">
    <name type="scientific">Nitrobacter vulgaris</name>
    <dbReference type="NCBI Taxonomy" id="29421"/>
    <lineage>
        <taxon>Bacteria</taxon>
        <taxon>Pseudomonadati</taxon>
        <taxon>Pseudomonadota</taxon>
        <taxon>Alphaproteobacteria</taxon>
        <taxon>Hyphomicrobiales</taxon>
        <taxon>Nitrobacteraceae</taxon>
        <taxon>Nitrobacter</taxon>
    </lineage>
</organism>
<comment type="similarity">
    <text evidence="1">Belongs to the C/M/P thioester hydrolase family.</text>
</comment>
<evidence type="ECO:0000256" key="3">
    <source>
        <dbReference type="ARBA" id="ARBA00022801"/>
    </source>
</evidence>
<dbReference type="AlphaFoldDB" id="A0A1V4I3N4"/>
<dbReference type="CDD" id="cd03445">
    <property type="entry name" value="Thioesterase_II_repeat2"/>
    <property type="match status" value="1"/>
</dbReference>
<feature type="domain" description="Acyl-CoA thioesterase-like N-terminal HotDog" evidence="10">
    <location>
        <begin position="31"/>
        <end position="108"/>
    </location>
</feature>
<comment type="subunit">
    <text evidence="2">Homotetramer.</text>
</comment>
<evidence type="ECO:0000256" key="2">
    <source>
        <dbReference type="ARBA" id="ARBA00011881"/>
    </source>
</evidence>
<dbReference type="Gene3D" id="2.40.160.210">
    <property type="entry name" value="Acyl-CoA thioesterase, double hotdog domain"/>
    <property type="match status" value="1"/>
</dbReference>
<dbReference type="GO" id="GO:0047617">
    <property type="term" value="F:fatty acyl-CoA hydrolase activity"/>
    <property type="evidence" value="ECO:0007669"/>
    <property type="project" value="UniProtKB-EC"/>
</dbReference>
<evidence type="ECO:0000256" key="1">
    <source>
        <dbReference type="ARBA" id="ARBA00006538"/>
    </source>
</evidence>
<evidence type="ECO:0000259" key="9">
    <source>
        <dbReference type="Pfam" id="PF02551"/>
    </source>
</evidence>
<evidence type="ECO:0000256" key="5">
    <source>
        <dbReference type="ARBA" id="ARBA00038894"/>
    </source>
</evidence>
<dbReference type="EC" id="3.1.2.20" evidence="5"/>
<dbReference type="Pfam" id="PF13622">
    <property type="entry name" value="4HBT_3"/>
    <property type="match status" value="1"/>
</dbReference>
<evidence type="ECO:0000259" key="10">
    <source>
        <dbReference type="Pfam" id="PF13622"/>
    </source>
</evidence>
<dbReference type="EMBL" id="MWPQ01000001">
    <property type="protein sequence ID" value="OPH84754.1"/>
    <property type="molecule type" value="Genomic_DNA"/>
</dbReference>
<dbReference type="PANTHER" id="PTHR11066">
    <property type="entry name" value="ACYL-COA THIOESTERASE"/>
    <property type="match status" value="1"/>
</dbReference>
<proteinExistence type="inferred from homology"/>
<dbReference type="RefSeq" id="WP_079445132.1">
    <property type="nucleotide sequence ID" value="NZ_MWPQ01000001.1"/>
</dbReference>
<evidence type="ECO:0000256" key="4">
    <source>
        <dbReference type="ARBA" id="ARBA00023098"/>
    </source>
</evidence>
<keyword evidence="4" id="KW-0443">Lipid metabolism</keyword>
<feature type="domain" description="Acyl-CoA thioesterase 2 C-terminal" evidence="9">
    <location>
        <begin position="153"/>
        <end position="280"/>
    </location>
</feature>
<dbReference type="Proteomes" id="UP000189940">
    <property type="component" value="Unassembled WGS sequence"/>
</dbReference>
<dbReference type="Pfam" id="PF02551">
    <property type="entry name" value="Acyl_CoA_thio"/>
    <property type="match status" value="1"/>
</dbReference>
<evidence type="ECO:0000256" key="6">
    <source>
        <dbReference type="ARBA" id="ARBA00050943"/>
    </source>
</evidence>
<dbReference type="CDD" id="cd03444">
    <property type="entry name" value="Thioesterase_II_repeat1"/>
    <property type="match status" value="1"/>
</dbReference>
<evidence type="ECO:0000256" key="7">
    <source>
        <dbReference type="ARBA" id="ARBA00071120"/>
    </source>
</evidence>
<evidence type="ECO:0000313" key="11">
    <source>
        <dbReference type="EMBL" id="OPH84754.1"/>
    </source>
</evidence>
<comment type="caution">
    <text evidence="11">The sequence shown here is derived from an EMBL/GenBank/DDBJ whole genome shotgun (WGS) entry which is preliminary data.</text>
</comment>
<accession>A0A1V4I3N4</accession>
<dbReference type="InterPro" id="IPR049449">
    <property type="entry name" value="TesB_ACOT8-like_N"/>
</dbReference>
<dbReference type="PANTHER" id="PTHR11066:SF34">
    <property type="entry name" value="ACYL-COENZYME A THIOESTERASE 8"/>
    <property type="match status" value="1"/>
</dbReference>
<dbReference type="OrthoDB" id="9781019at2"/>
<sequence length="286" mass="32699">MSKSLIDLISILDLEPIEENLFRGNSPKTGWQRVFGGQVIAQAMVAACRTVEGRLPHSLHCYFILPGDPAIPIIYQVERLRDGKSYSTRRVTAIQHGRAIFSLMVSFHAEEEGAFNHQDRMPDVPPPEQLSPEEFVKQPMFKEVPEFIRRYYESDRPIELRPVELNRYFGEKIEDGRVHVWIRTASSLPDDPALHMCALAYASDFALLDAVMARYGRTLFDKHMMAASLDHAMWFHRPFRADEWLLYAQDSPNAQNGRGLARGLIFKQDGTLVASVVQEGSVRERR</sequence>
<dbReference type="InterPro" id="IPR025652">
    <property type="entry name" value="TesB_C"/>
</dbReference>
<evidence type="ECO:0000313" key="12">
    <source>
        <dbReference type="Proteomes" id="UP000189940"/>
    </source>
</evidence>
<name>A0A1V4I3N4_NITVU</name>